<dbReference type="GO" id="GO:0005548">
    <property type="term" value="F:phospholipid transporter activity"/>
    <property type="evidence" value="ECO:0007669"/>
    <property type="project" value="TreeGrafter"/>
</dbReference>
<dbReference type="PANTHER" id="PTHR30188:SF4">
    <property type="entry name" value="PROTEIN TRIGALACTOSYLDIACYLGLYCEROL 1, CHLOROPLASTIC"/>
    <property type="match status" value="1"/>
</dbReference>
<accession>A0A0N0XKZ4</accession>
<feature type="transmembrane region" description="Helical" evidence="1">
    <location>
        <begin position="214"/>
        <end position="232"/>
    </location>
</feature>
<name>A0A0N0XKZ4_9NEIS</name>
<organism evidence="2 3">
    <name type="scientific">Amantichitinum ursilacus</name>
    <dbReference type="NCBI Taxonomy" id="857265"/>
    <lineage>
        <taxon>Bacteria</taxon>
        <taxon>Pseudomonadati</taxon>
        <taxon>Pseudomonadota</taxon>
        <taxon>Betaproteobacteria</taxon>
        <taxon>Neisseriales</taxon>
        <taxon>Chitinibacteraceae</taxon>
        <taxon>Amantichitinum</taxon>
    </lineage>
</organism>
<feature type="transmembrane region" description="Helical" evidence="1">
    <location>
        <begin position="124"/>
        <end position="144"/>
    </location>
</feature>
<sequence length="234" mass="25256">MRLAQLFAPITTPLAGLRHQPVRRVLLRQIYFTGNEAVFLVLAIGFALGAIVISLLHGQYGQSRDASLRLLASLSFKEISPLLAAIILVARSSSAVASELATMQVHGEIRSLFRMGIPPGTYLIMPRVLGMTIACVGLTLYIALMSQAGGTLFSAGTDVTYEILAIDRIMRIDLMLTCLGKAFVFGLGCSLTACYVGLRVGPYVTDIPKASSRAVMRGLFVIFLIETAWTLCTI</sequence>
<dbReference type="GO" id="GO:0043190">
    <property type="term" value="C:ATP-binding cassette (ABC) transporter complex"/>
    <property type="evidence" value="ECO:0007669"/>
    <property type="project" value="InterPro"/>
</dbReference>
<keyword evidence="1" id="KW-0472">Membrane</keyword>
<keyword evidence="1" id="KW-0812">Transmembrane</keyword>
<reference evidence="2 3" key="1">
    <citation type="submission" date="2015-07" db="EMBL/GenBank/DDBJ databases">
        <title>Draft genome sequence of the Amantichitinum ursilacus IGB-41, a new chitin-degrading bacterium.</title>
        <authorList>
            <person name="Kirstahler P."/>
            <person name="Guenther M."/>
            <person name="Grumaz C."/>
            <person name="Rupp S."/>
            <person name="Zibek S."/>
            <person name="Sohn K."/>
        </authorList>
    </citation>
    <scope>NUCLEOTIDE SEQUENCE [LARGE SCALE GENOMIC DNA]</scope>
    <source>
        <strain evidence="2 3">IGB-41</strain>
    </source>
</reference>
<dbReference type="STRING" id="857265.WG78_01075"/>
<dbReference type="PANTHER" id="PTHR30188">
    <property type="entry name" value="ABC TRANSPORTER PERMEASE PROTEIN-RELATED"/>
    <property type="match status" value="1"/>
</dbReference>
<keyword evidence="1" id="KW-1133">Transmembrane helix</keyword>
<keyword evidence="3" id="KW-1185">Reference proteome</keyword>
<proteinExistence type="predicted"/>
<feature type="transmembrane region" description="Helical" evidence="1">
    <location>
        <begin position="178"/>
        <end position="198"/>
    </location>
</feature>
<gene>
    <name evidence="2" type="primary">mlaE_1</name>
    <name evidence="2" type="ORF">WG78_01075</name>
</gene>
<dbReference type="Proteomes" id="UP000037939">
    <property type="component" value="Unassembled WGS sequence"/>
</dbReference>
<protein>
    <submittedName>
        <fullName evidence="2">Putative phospholipid ABC transporter permease protein MlaE</fullName>
    </submittedName>
</protein>
<evidence type="ECO:0000313" key="2">
    <source>
        <dbReference type="EMBL" id="KPC55207.1"/>
    </source>
</evidence>
<comment type="caution">
    <text evidence="2">The sequence shown here is derived from an EMBL/GenBank/DDBJ whole genome shotgun (WGS) entry which is preliminary data.</text>
</comment>
<dbReference type="AlphaFoldDB" id="A0A0N0XKZ4"/>
<dbReference type="InterPro" id="IPR030802">
    <property type="entry name" value="Permease_MalE"/>
</dbReference>
<dbReference type="EMBL" id="LAQT01000001">
    <property type="protein sequence ID" value="KPC55207.1"/>
    <property type="molecule type" value="Genomic_DNA"/>
</dbReference>
<feature type="transmembrane region" description="Helical" evidence="1">
    <location>
        <begin position="37"/>
        <end position="56"/>
    </location>
</feature>
<evidence type="ECO:0000256" key="1">
    <source>
        <dbReference type="SAM" id="Phobius"/>
    </source>
</evidence>
<dbReference type="Pfam" id="PF02405">
    <property type="entry name" value="MlaE"/>
    <property type="match status" value="1"/>
</dbReference>
<evidence type="ECO:0000313" key="3">
    <source>
        <dbReference type="Proteomes" id="UP000037939"/>
    </source>
</evidence>